<evidence type="ECO:0000313" key="2">
    <source>
        <dbReference type="Proteomes" id="UP001348397"/>
    </source>
</evidence>
<dbReference type="PANTHER" id="PTHR32305">
    <property type="match status" value="1"/>
</dbReference>
<proteinExistence type="predicted"/>
<gene>
    <name evidence="1" type="ORF">SOP96_01900</name>
</gene>
<dbReference type="Proteomes" id="UP001348397">
    <property type="component" value="Unassembled WGS sequence"/>
</dbReference>
<name>A0ABU6HN12_9FLAO</name>
<feature type="non-terminal residue" evidence="1">
    <location>
        <position position="1"/>
    </location>
</feature>
<dbReference type="EMBL" id="JAYLAA010000010">
    <property type="protein sequence ID" value="MEC3874460.1"/>
    <property type="molecule type" value="Genomic_DNA"/>
</dbReference>
<dbReference type="Gene3D" id="2.180.10.10">
    <property type="entry name" value="RHS repeat-associated core"/>
    <property type="match status" value="1"/>
</dbReference>
<dbReference type="RefSeq" id="WP_326319542.1">
    <property type="nucleotide sequence ID" value="NZ_JAYLAA010000010.1"/>
</dbReference>
<dbReference type="InterPro" id="IPR050708">
    <property type="entry name" value="T6SS_VgrG/RHS"/>
</dbReference>
<keyword evidence="2" id="KW-1185">Reference proteome</keyword>
<reference evidence="1 2" key="1">
    <citation type="submission" date="2024-01" db="EMBL/GenBank/DDBJ databases">
        <title>Chryseobacterium sp. T9W2-O.</title>
        <authorList>
            <person name="Maltman C."/>
        </authorList>
    </citation>
    <scope>NUCLEOTIDE SEQUENCE [LARGE SCALE GENOMIC DNA]</scope>
    <source>
        <strain evidence="1 2">T9W2-O</strain>
    </source>
</reference>
<evidence type="ECO:0000313" key="1">
    <source>
        <dbReference type="EMBL" id="MEC3874460.1"/>
    </source>
</evidence>
<accession>A0ABU6HN12</accession>
<dbReference type="PANTHER" id="PTHR32305:SF15">
    <property type="entry name" value="PROTEIN RHSA-RELATED"/>
    <property type="match status" value="1"/>
</dbReference>
<organism evidence="1 2">
    <name type="scientific">Chryseobacterium salviniae</name>
    <dbReference type="NCBI Taxonomy" id="3101750"/>
    <lineage>
        <taxon>Bacteria</taxon>
        <taxon>Pseudomonadati</taxon>
        <taxon>Bacteroidota</taxon>
        <taxon>Flavobacteriia</taxon>
        <taxon>Flavobacteriales</taxon>
        <taxon>Weeksellaceae</taxon>
        <taxon>Chryseobacterium group</taxon>
        <taxon>Chryseobacterium</taxon>
    </lineage>
</organism>
<dbReference type="InterPro" id="IPR022385">
    <property type="entry name" value="Rhs_assc_core"/>
</dbReference>
<comment type="caution">
    <text evidence="1">The sequence shown here is derived from an EMBL/GenBank/DDBJ whole genome shotgun (WGS) entry which is preliminary data.</text>
</comment>
<dbReference type="NCBIfam" id="TIGR03696">
    <property type="entry name" value="Rhs_assc_core"/>
    <property type="match status" value="1"/>
</dbReference>
<sequence length="408" mass="43820">SEPTEIKLRIIPNPEGYFDALRNKYYYNFTDHLGNIRLSYSDANGDGIVTGDIVIENCQTFPDGSMACNNYITPGEAEGVNNYYPFGLMHNAQYYSFDNAYQYKYNGKELQETGMYDYGARFYMPDIGRWGVVDPKSELGRRFSPYNYAFDNPIMFVDPDGMWPWPTWSQVKNMAKTYYSGMYQGAKSVAKETYQGIKQVVTHPIESAKSLASNPGGALKSGVKKSLHLMASAKALPAIAVESVKTGDATLAGKVAGKILGTLAIESTTAIATEGAGSAISSLRTASRMSKLSSRVTETASELSVSGKAPATIVGAELNGQTTIATSGVPPITIAPQLNGVVSELGGIGTRTPSGNVLGCCAEFQAGNQLLLDNPLASPSQINFTDAIRPRTGQTVPMCENCKATFGK</sequence>
<protein>
    <submittedName>
        <fullName evidence="1">RHS repeat-associated core domain-containing protein</fullName>
    </submittedName>
</protein>